<dbReference type="AlphaFoldDB" id="A0A2X0QJ69"/>
<organism evidence="2 3">
    <name type="scientific">Brochothrix thermosphacta</name>
    <name type="common">Microbacterium thermosphactum</name>
    <dbReference type="NCBI Taxonomy" id="2756"/>
    <lineage>
        <taxon>Bacteria</taxon>
        <taxon>Bacillati</taxon>
        <taxon>Bacillota</taxon>
        <taxon>Bacilli</taxon>
        <taxon>Bacillales</taxon>
        <taxon>Listeriaceae</taxon>
        <taxon>Brochothrix</taxon>
    </lineage>
</organism>
<sequence>MDATKAGEYKVLYKHTDVEKTATITVKEIKPSLEVKDSTIYVGDEWKKEDNFVSATDKHGNLVPHSEIIVKGTVDATKCGDYPVVYKNDSIEKTATITVVQNPDAPVENPDGSISFVGQNWDVIKDYGDGKKMIAMQDKIGKSNFNLANYFDRPYNLVEGYQESIVKQVLDGWYRDAIAGATHEQFVEPVSLSNPALWEMKKLGWESDKEGTLSNITWHTEINEASKYPTIIGSGEKQAFLMGGQI</sequence>
<evidence type="ECO:0000259" key="1">
    <source>
        <dbReference type="Pfam" id="PF07523"/>
    </source>
</evidence>
<dbReference type="Pfam" id="PF07523">
    <property type="entry name" value="Big_3"/>
    <property type="match status" value="1"/>
</dbReference>
<protein>
    <recommendedName>
        <fullName evidence="1">Ig-like domain-containing protein</fullName>
    </recommendedName>
</protein>
<dbReference type="Gene3D" id="2.60.40.10">
    <property type="entry name" value="Immunoglobulins"/>
    <property type="match status" value="1"/>
</dbReference>
<proteinExistence type="predicted"/>
<reference evidence="3" key="1">
    <citation type="submission" date="2018-04" db="EMBL/GenBank/DDBJ databases">
        <authorList>
            <person name="Illikoud N."/>
        </authorList>
    </citation>
    <scope>NUCLEOTIDE SEQUENCE [LARGE SCALE GENOMIC DNA]</scope>
</reference>
<accession>A0A2X0QJ69</accession>
<dbReference type="EMBL" id="OUNC01000018">
    <property type="protein sequence ID" value="SPP28616.1"/>
    <property type="molecule type" value="Genomic_DNA"/>
</dbReference>
<feature type="domain" description="Ig-like" evidence="1">
    <location>
        <begin position="34"/>
        <end position="99"/>
    </location>
</feature>
<dbReference type="InterPro" id="IPR022038">
    <property type="entry name" value="Ig-like_bact"/>
</dbReference>
<dbReference type="InterPro" id="IPR013783">
    <property type="entry name" value="Ig-like_fold"/>
</dbReference>
<evidence type="ECO:0000313" key="3">
    <source>
        <dbReference type="Proteomes" id="UP000270190"/>
    </source>
</evidence>
<name>A0A2X0QJ69_BROTH</name>
<gene>
    <name evidence="2" type="ORF">BTBSAS_250023</name>
</gene>
<evidence type="ECO:0000313" key="2">
    <source>
        <dbReference type="EMBL" id="SPP28616.1"/>
    </source>
</evidence>
<dbReference type="Proteomes" id="UP000270190">
    <property type="component" value="Unassembled WGS sequence"/>
</dbReference>